<reference evidence="4 5" key="1">
    <citation type="journal article" date="2001" name="J. Bacteriol.">
        <title>Genome sequence and comparative analysis of the solvent-producing bacterium Clostridium acetobutylicum.</title>
        <authorList>
            <person name="Nolling J."/>
            <person name="Breton G."/>
            <person name="Omelchenko M.V."/>
            <person name="Makarova K.S."/>
            <person name="Zeng Q."/>
            <person name="Gibson R."/>
            <person name="Lee H.M."/>
            <person name="Dubois J."/>
            <person name="Qiu D."/>
            <person name="Hitti J."/>
            <person name="Wolf Y.I."/>
            <person name="Tatusov R.L."/>
            <person name="Sabathe F."/>
            <person name="Doucette-Stamm L."/>
            <person name="Soucaille P."/>
            <person name="Daly M.J."/>
            <person name="Bennett G.N."/>
            <person name="Koonin E.V."/>
            <person name="Smith D.R."/>
        </authorList>
    </citation>
    <scope>NUCLEOTIDE SEQUENCE [LARGE SCALE GENOMIC DNA]</scope>
    <source>
        <strain evidence="5">ATCC 824 / DSM 792 / JCM 1419 / LMG 5710 / VKM B-1787</strain>
    </source>
</reference>
<dbReference type="eggNOG" id="COG0269">
    <property type="taxonomic scope" value="Bacteria"/>
</dbReference>
<dbReference type="PANTHER" id="PTHR35039:SF3">
    <property type="entry name" value="3-KETO-L-GULONATE-6-PHOSPHATE DECARBOXYLASE SGBH-RELATED"/>
    <property type="match status" value="1"/>
</dbReference>
<dbReference type="OrthoDB" id="43475at2"/>
<dbReference type="SMART" id="SM00934">
    <property type="entry name" value="OMPdecase"/>
    <property type="match status" value="1"/>
</dbReference>
<organism evidence="4 5">
    <name type="scientific">Clostridium acetobutylicum (strain ATCC 824 / DSM 792 / JCM 1419 / IAM 19013 / LMG 5710 / NBRC 13948 / NRRL B-527 / VKM B-1787 / 2291 / W)</name>
    <dbReference type="NCBI Taxonomy" id="272562"/>
    <lineage>
        <taxon>Bacteria</taxon>
        <taxon>Bacillati</taxon>
        <taxon>Bacillota</taxon>
        <taxon>Clostridia</taxon>
        <taxon>Eubacteriales</taxon>
        <taxon>Clostridiaceae</taxon>
        <taxon>Clostridium</taxon>
    </lineage>
</organism>
<dbReference type="AlphaFoldDB" id="Q97M04"/>
<dbReference type="PANTHER" id="PTHR35039">
    <property type="entry name" value="3-KETO-L-GULONATE-6-PHOSPHATE DECARBOXYLASE SGBH-RELATED"/>
    <property type="match status" value="1"/>
</dbReference>
<accession>Q97M04</accession>
<dbReference type="InterPro" id="IPR001754">
    <property type="entry name" value="OMPdeCOase_dom"/>
</dbReference>
<dbReference type="Proteomes" id="UP000000814">
    <property type="component" value="Chromosome"/>
</dbReference>
<dbReference type="HOGENOM" id="CLU_081825_1_0_9"/>
<dbReference type="STRING" id="272562.CA_C0396"/>
<dbReference type="CDD" id="cd04726">
    <property type="entry name" value="KGPDC_HPS"/>
    <property type="match status" value="1"/>
</dbReference>
<evidence type="ECO:0000313" key="4">
    <source>
        <dbReference type="EMBL" id="AAK78376.1"/>
    </source>
</evidence>
<dbReference type="KEGG" id="cac:CA_C0396"/>
<dbReference type="GO" id="GO:0004590">
    <property type="term" value="F:orotidine-5'-phosphate decarboxylase activity"/>
    <property type="evidence" value="ECO:0007669"/>
    <property type="project" value="InterPro"/>
</dbReference>
<dbReference type="GO" id="GO:0019854">
    <property type="term" value="P:L-ascorbic acid catabolic process"/>
    <property type="evidence" value="ECO:0007669"/>
    <property type="project" value="TreeGrafter"/>
</dbReference>
<feature type="domain" description="Orotidine 5'-phosphate decarboxylase" evidence="3">
    <location>
        <begin position="2"/>
        <end position="200"/>
    </location>
</feature>
<evidence type="ECO:0000256" key="1">
    <source>
        <dbReference type="ARBA" id="ARBA00023239"/>
    </source>
</evidence>
<dbReference type="Gene3D" id="3.20.20.70">
    <property type="entry name" value="Aldolase class I"/>
    <property type="match status" value="1"/>
</dbReference>
<evidence type="ECO:0000256" key="2">
    <source>
        <dbReference type="ARBA" id="ARBA00023277"/>
    </source>
</evidence>
<keyword evidence="5" id="KW-1185">Reference proteome</keyword>
<dbReference type="GeneID" id="44996906"/>
<sequence>MKVQLALDRMTIDEAKSITEEVYDYIDIIEVGTSLIKDYGKKSISSMRDEFKDKLILADIKTCDEGEYEFKAAYEAGADIATVMGTSPFETIEICYKVSKEYKKHMMIDLMETDDRKIQQLKTCEDAILFLHLPKDSENKSLLDMFQSKKQLFKDVKRIAVGGGISEKVMPGITLINPEIVVVGSFITKSKNLSAAAREVRKVLENRR</sequence>
<dbReference type="SUPFAM" id="SSF51366">
    <property type="entry name" value="Ribulose-phoshate binding barrel"/>
    <property type="match status" value="1"/>
</dbReference>
<dbReference type="InterPro" id="IPR011060">
    <property type="entry name" value="RibuloseP-bd_barrel"/>
</dbReference>
<keyword evidence="2" id="KW-0119">Carbohydrate metabolism</keyword>
<proteinExistence type="predicted"/>
<keyword evidence="1 4" id="KW-0456">Lyase</keyword>
<evidence type="ECO:0000259" key="3">
    <source>
        <dbReference type="SMART" id="SM00934"/>
    </source>
</evidence>
<gene>
    <name evidence="4" type="ordered locus">CA_C0396</name>
</gene>
<dbReference type="PATRIC" id="fig|272562.8.peg.591"/>
<dbReference type="Pfam" id="PF00215">
    <property type="entry name" value="OMPdecase"/>
    <property type="match status" value="1"/>
</dbReference>
<dbReference type="GO" id="GO:0033982">
    <property type="term" value="F:3-dehydro-L-gulonate-6-phosphate decarboxylase activity"/>
    <property type="evidence" value="ECO:0007669"/>
    <property type="project" value="TreeGrafter"/>
</dbReference>
<dbReference type="EMBL" id="AE001437">
    <property type="protein sequence ID" value="AAK78376.1"/>
    <property type="molecule type" value="Genomic_DNA"/>
</dbReference>
<dbReference type="PIR" id="E96948">
    <property type="entry name" value="E96948"/>
</dbReference>
<dbReference type="InterPro" id="IPR013785">
    <property type="entry name" value="Aldolase_TIM"/>
</dbReference>
<dbReference type="InterPro" id="IPR041710">
    <property type="entry name" value="HPS/KGPDC"/>
</dbReference>
<protein>
    <submittedName>
        <fullName evidence="4">3-hexulose-6-phosphate synthase (D-arabino-3-hexulose-6-phosphate formaldehyde lyase)</fullName>
    </submittedName>
</protein>
<evidence type="ECO:0000313" key="5">
    <source>
        <dbReference type="Proteomes" id="UP000000814"/>
    </source>
</evidence>
<dbReference type="RefSeq" id="WP_010963718.1">
    <property type="nucleotide sequence ID" value="NC_003030.1"/>
</dbReference>
<name>Q97M04_CLOAB</name>
<dbReference type="GO" id="GO:0006207">
    <property type="term" value="P:'de novo' pyrimidine nucleobase biosynthetic process"/>
    <property type="evidence" value="ECO:0007669"/>
    <property type="project" value="InterPro"/>
</dbReference>